<organism evidence="2 5">
    <name type="scientific">Natrarchaeobaculum sulfurireducens</name>
    <dbReference type="NCBI Taxonomy" id="2044521"/>
    <lineage>
        <taxon>Archaea</taxon>
        <taxon>Methanobacteriati</taxon>
        <taxon>Methanobacteriota</taxon>
        <taxon>Stenosarchaea group</taxon>
        <taxon>Halobacteria</taxon>
        <taxon>Halobacteriales</taxon>
        <taxon>Natrialbaceae</taxon>
        <taxon>Natrarchaeobaculum</taxon>
    </lineage>
</organism>
<dbReference type="EMBL" id="CP024047">
    <property type="protein sequence ID" value="AXR77211.1"/>
    <property type="molecule type" value="Genomic_DNA"/>
</dbReference>
<reference evidence="4" key="2">
    <citation type="submission" date="2018-02" db="EMBL/GenBank/DDBJ databases">
        <title>Phenotypic and genomic properties of facultatively anaerobic sulfur-reducing natronoarchaea from hypersaline soda lakes.</title>
        <authorList>
            <person name="Sorokin D.Y."/>
            <person name="Kublanov I.V."/>
            <person name="Roman P."/>
            <person name="Sinninghe Damste J.S."/>
            <person name="Golyshin P.N."/>
            <person name="Rojo D."/>
            <person name="Ciordia S."/>
            <person name="Mena M.D.C."/>
            <person name="Ferrer M."/>
            <person name="Messina E."/>
            <person name="Smedile F."/>
            <person name="La Spada G."/>
            <person name="La Cono V."/>
            <person name="Yakimov M.M."/>
        </authorList>
    </citation>
    <scope>NUCLEOTIDE SEQUENCE [LARGE SCALE GENOMIC DNA]</scope>
    <source>
        <strain evidence="4">AArc-Mg</strain>
    </source>
</reference>
<keyword evidence="4" id="KW-1185">Reference proteome</keyword>
<evidence type="ECO:0000313" key="3">
    <source>
        <dbReference type="EMBL" id="AXR82824.1"/>
    </source>
</evidence>
<evidence type="ECO:0000313" key="2">
    <source>
        <dbReference type="EMBL" id="AXR77211.1"/>
    </source>
</evidence>
<accession>A0A346PTH9</accession>
<dbReference type="Proteomes" id="UP000258613">
    <property type="component" value="Chromosome"/>
</dbReference>
<proteinExistence type="predicted"/>
<dbReference type="Proteomes" id="UP000258707">
    <property type="component" value="Chromosome"/>
</dbReference>
<keyword evidence="1" id="KW-1133">Transmembrane helix</keyword>
<dbReference type="EMBL" id="CP027033">
    <property type="protein sequence ID" value="AXR82824.1"/>
    <property type="molecule type" value="Genomic_DNA"/>
</dbReference>
<evidence type="ECO:0000313" key="4">
    <source>
        <dbReference type="Proteomes" id="UP000258613"/>
    </source>
</evidence>
<evidence type="ECO:0000256" key="1">
    <source>
        <dbReference type="SAM" id="Phobius"/>
    </source>
</evidence>
<gene>
    <name evidence="2" type="ORF">AArc1_0870</name>
    <name evidence="3" type="ORF">AArcMg_2834</name>
</gene>
<dbReference type="KEGG" id="nan:AArc1_0870"/>
<feature type="transmembrane region" description="Helical" evidence="1">
    <location>
        <begin position="12"/>
        <end position="31"/>
    </location>
</feature>
<evidence type="ECO:0008006" key="6">
    <source>
        <dbReference type="Google" id="ProtNLM"/>
    </source>
</evidence>
<dbReference type="RefSeq" id="WP_117363405.1">
    <property type="nucleotide sequence ID" value="NZ_CP024047.1"/>
</dbReference>
<sequence>MGPSLRERLQSPRVALLANVALVMAGSTLALASFIDLITGVVIVVIGLVGMFVSLLGYRDDGDD</sequence>
<feature type="transmembrane region" description="Helical" evidence="1">
    <location>
        <begin position="37"/>
        <end position="58"/>
    </location>
</feature>
<name>A0A346PCG6_9EURY</name>
<accession>A0A346PCG6</accession>
<evidence type="ECO:0000313" key="5">
    <source>
        <dbReference type="Proteomes" id="UP000258707"/>
    </source>
</evidence>
<reference evidence="5" key="1">
    <citation type="submission" date="2017-10" db="EMBL/GenBank/DDBJ databases">
        <title>Phenotypic and genomic properties of facultatively anaerobic sulfur-reducing natronoarchaea from hypersaline soda lakes.</title>
        <authorList>
            <person name="Sorokin D.Y."/>
            <person name="Kublanov I.V."/>
            <person name="Roman P."/>
            <person name="Sinninghe Damste J.S."/>
            <person name="Golyshin P.N."/>
            <person name="Rojo D."/>
            <person name="Ciordia S."/>
            <person name="Mena Md.C."/>
            <person name="Ferrer M."/>
            <person name="Messina E."/>
            <person name="Smedile F."/>
            <person name="La Spada G."/>
            <person name="La Cono V."/>
            <person name="Yakimov M.M."/>
        </authorList>
    </citation>
    <scope>NUCLEOTIDE SEQUENCE [LARGE SCALE GENOMIC DNA]</scope>
    <source>
        <strain evidence="5">AArc1</strain>
    </source>
</reference>
<protein>
    <recommendedName>
        <fullName evidence="6">Major facilitator family transporter</fullName>
    </recommendedName>
</protein>
<keyword evidence="1" id="KW-0812">Transmembrane</keyword>
<dbReference type="AlphaFoldDB" id="A0A346PCG6"/>
<dbReference type="KEGG" id="nag:AArcMg_2834"/>
<reference evidence="2" key="3">
    <citation type="journal article" date="2019" name="Int. J. Syst. Evol. Microbiol.">
        <title>Natronolimnobius sulfurireducens sp. nov. and Halalkaliarchaeum desulfuricum gen. nov., sp. nov., the first sulfur-respiring alkaliphilic haloarchaea from hypersaline alkaline lakes.</title>
        <authorList>
            <person name="Sorokin D.Y."/>
            <person name="Yakimov M."/>
            <person name="Messina E."/>
            <person name="Merkel A.Y."/>
            <person name="Bale N.J."/>
            <person name="Sinninghe Damste J.S."/>
        </authorList>
    </citation>
    <scope>NUCLEOTIDE SEQUENCE</scope>
    <source>
        <strain evidence="3">AArc-Mg</strain>
        <strain evidence="2">AArc1</strain>
    </source>
</reference>
<keyword evidence="1" id="KW-0472">Membrane</keyword>
<dbReference type="GeneID" id="37643326"/>